<name>A0A6N8IH73_9ACTN</name>
<dbReference type="EMBL" id="WPOC01000009">
    <property type="protein sequence ID" value="MVN15175.1"/>
    <property type="molecule type" value="Genomic_DNA"/>
</dbReference>
<evidence type="ECO:0000313" key="5">
    <source>
        <dbReference type="Proteomes" id="UP000468327"/>
    </source>
</evidence>
<evidence type="ECO:0000256" key="2">
    <source>
        <dbReference type="PROSITE-ProRule" id="PRU01248"/>
    </source>
</evidence>
<dbReference type="InterPro" id="IPR044068">
    <property type="entry name" value="CB"/>
</dbReference>
<organism evidence="4 5">
    <name type="scientific">Gordonibacter urolithinfaciens</name>
    <dbReference type="NCBI Taxonomy" id="1335613"/>
    <lineage>
        <taxon>Bacteria</taxon>
        <taxon>Bacillati</taxon>
        <taxon>Actinomycetota</taxon>
        <taxon>Coriobacteriia</taxon>
        <taxon>Eggerthellales</taxon>
        <taxon>Eggerthellaceae</taxon>
        <taxon>Gordonibacter</taxon>
    </lineage>
</organism>
<evidence type="ECO:0000259" key="3">
    <source>
        <dbReference type="PROSITE" id="PS51900"/>
    </source>
</evidence>
<dbReference type="Pfam" id="PF13102">
    <property type="entry name" value="Phage_int_SAM_5"/>
    <property type="match status" value="1"/>
</dbReference>
<protein>
    <recommendedName>
        <fullName evidence="3">Core-binding (CB) domain-containing protein</fullName>
    </recommendedName>
</protein>
<dbReference type="PROSITE" id="PS51900">
    <property type="entry name" value="CB"/>
    <property type="match status" value="1"/>
</dbReference>
<dbReference type="SUPFAM" id="SSF56349">
    <property type="entry name" value="DNA breaking-rejoining enzymes"/>
    <property type="match status" value="1"/>
</dbReference>
<dbReference type="GO" id="GO:0003677">
    <property type="term" value="F:DNA binding"/>
    <property type="evidence" value="ECO:0007669"/>
    <property type="project" value="UniProtKB-UniRule"/>
</dbReference>
<dbReference type="InterPro" id="IPR025269">
    <property type="entry name" value="SAM-like_dom"/>
</dbReference>
<keyword evidence="1 2" id="KW-0238">DNA-binding</keyword>
<proteinExistence type="predicted"/>
<evidence type="ECO:0000313" key="4">
    <source>
        <dbReference type="EMBL" id="MVN15175.1"/>
    </source>
</evidence>
<keyword evidence="5" id="KW-1185">Reference proteome</keyword>
<dbReference type="AlphaFoldDB" id="A0A6N8IH73"/>
<dbReference type="InterPro" id="IPR011010">
    <property type="entry name" value="DNA_brk_join_enz"/>
</dbReference>
<dbReference type="Proteomes" id="UP000468327">
    <property type="component" value="Unassembled WGS sequence"/>
</dbReference>
<dbReference type="InterPro" id="IPR010998">
    <property type="entry name" value="Integrase_recombinase_N"/>
</dbReference>
<accession>A0A6N8IH73</accession>
<gene>
    <name evidence="4" type="ORF">GO738_07405</name>
</gene>
<comment type="caution">
    <text evidence="4">The sequence shown here is derived from an EMBL/GenBank/DDBJ whole genome shotgun (WGS) entry which is preliminary data.</text>
</comment>
<reference evidence="4 5" key="1">
    <citation type="submission" date="2019-11" db="EMBL/GenBank/DDBJ databases">
        <title>Whole genome shotgun sequencing (WGS) data from Adlercreutzia equolifaciens ResAG-91, Eggerthella lenta MRI-F36, MRI-F37, MRI-F40, ResAG-49, ResAG-88, ResAG-121, ResAG-145, and Gordonibacter sp. ResAG-5, ResAG-26, ResAG-43, ResAG-50, ResAG-59.</title>
        <authorList>
            <person name="Stoll D.A."/>
            <person name="Danylec N."/>
            <person name="Franz C.M.A.P."/>
            <person name="Huch M."/>
        </authorList>
    </citation>
    <scope>NUCLEOTIDE SEQUENCE [LARGE SCALE GENOMIC DNA]</scope>
    <source>
        <strain evidence="4 5">ResAG-59</strain>
    </source>
</reference>
<dbReference type="RefSeq" id="WP_157005107.1">
    <property type="nucleotide sequence ID" value="NZ_DBEZYS010000006.1"/>
</dbReference>
<feature type="domain" description="Core-binding (CB)" evidence="3">
    <location>
        <begin position="64"/>
        <end position="148"/>
    </location>
</feature>
<dbReference type="Gene3D" id="1.10.150.130">
    <property type="match status" value="1"/>
</dbReference>
<evidence type="ECO:0000256" key="1">
    <source>
        <dbReference type="ARBA" id="ARBA00023125"/>
    </source>
</evidence>
<sequence>MGYEVSGVSVCGSRYRADFRWRNEDGSLSPRIRRMLSGTDRESAVEEAEWMALHDLSPISDSSISLGEAIEEYIASKEGEVSPLTAKGYRGSLGKIARASRRIVAMPLRELEPSHIRNYEDSRLRKGVSPNTVRKEHSLMTAALDAAVASGGIRSNPAREVSPPEKRLRERAVPEDAGRALSLVSSMQGRIGLSASLAVDARAMACQVAALEWGDLDCGLAAGRIARRISPEHGVVVAYAKPRTFETSPATRKKLDLAYAASRREGRACAGDRLFDIFPEAMAREFNAVAKVVGLSASFSTLRQLRGD</sequence>